<evidence type="ECO:0000313" key="1">
    <source>
        <dbReference type="EMBL" id="KAL3787611.1"/>
    </source>
</evidence>
<organism evidence="1 2">
    <name type="scientific">Cyclotella atomus</name>
    <dbReference type="NCBI Taxonomy" id="382360"/>
    <lineage>
        <taxon>Eukaryota</taxon>
        <taxon>Sar</taxon>
        <taxon>Stramenopiles</taxon>
        <taxon>Ochrophyta</taxon>
        <taxon>Bacillariophyta</taxon>
        <taxon>Coscinodiscophyceae</taxon>
        <taxon>Thalassiosirophycidae</taxon>
        <taxon>Stephanodiscales</taxon>
        <taxon>Stephanodiscaceae</taxon>
        <taxon>Cyclotella</taxon>
    </lineage>
</organism>
<name>A0ABD3PJR7_9STRA</name>
<reference evidence="1 2" key="1">
    <citation type="submission" date="2024-10" db="EMBL/GenBank/DDBJ databases">
        <title>Updated reference genomes for cyclostephanoid diatoms.</title>
        <authorList>
            <person name="Roberts W.R."/>
            <person name="Alverson A.J."/>
        </authorList>
    </citation>
    <scope>NUCLEOTIDE SEQUENCE [LARGE SCALE GENOMIC DNA]</scope>
    <source>
        <strain evidence="1 2">AJA010-31</strain>
    </source>
</reference>
<accession>A0ABD3PJR7</accession>
<sequence>MQHVNNHVQDSWQGWAEAGRKFGLEMQCPYAEHLISGRKTIETRGYALPTHLLTRSSDDSEQVRIEILESEAGKDGVSSIPDHVVVLTGNESIDDQSSGPFLLRKGWCTFIGSFKYTSREQFEADECKHLVQPTSGYGWDDKRPIYGWVVGTCKQYIDSESSGDEKYLAQRRMRSLFEIQNK</sequence>
<keyword evidence="2" id="KW-1185">Reference proteome</keyword>
<protein>
    <submittedName>
        <fullName evidence="1">Uncharacterized protein</fullName>
    </submittedName>
</protein>
<dbReference type="Proteomes" id="UP001530400">
    <property type="component" value="Unassembled WGS sequence"/>
</dbReference>
<dbReference type="EMBL" id="JALLPJ020000604">
    <property type="protein sequence ID" value="KAL3787611.1"/>
    <property type="molecule type" value="Genomic_DNA"/>
</dbReference>
<comment type="caution">
    <text evidence="1">The sequence shown here is derived from an EMBL/GenBank/DDBJ whole genome shotgun (WGS) entry which is preliminary data.</text>
</comment>
<gene>
    <name evidence="1" type="ORF">ACHAWO_005967</name>
</gene>
<proteinExistence type="predicted"/>
<dbReference type="AlphaFoldDB" id="A0ABD3PJR7"/>
<evidence type="ECO:0000313" key="2">
    <source>
        <dbReference type="Proteomes" id="UP001530400"/>
    </source>
</evidence>